<dbReference type="Proteomes" id="UP000676246">
    <property type="component" value="Unassembled WGS sequence"/>
</dbReference>
<feature type="region of interest" description="Disordered" evidence="1">
    <location>
        <begin position="94"/>
        <end position="129"/>
    </location>
</feature>
<comment type="caution">
    <text evidence="2">The sequence shown here is derived from an EMBL/GenBank/DDBJ whole genome shotgun (WGS) entry which is preliminary data.</text>
</comment>
<evidence type="ECO:0008006" key="4">
    <source>
        <dbReference type="Google" id="ProtNLM"/>
    </source>
</evidence>
<name>A0A940Y715_9BURK</name>
<gene>
    <name evidence="2" type="ORF">KAK03_05170</name>
</gene>
<evidence type="ECO:0000313" key="2">
    <source>
        <dbReference type="EMBL" id="MBQ0929871.1"/>
    </source>
</evidence>
<dbReference type="Gene3D" id="2.60.260.20">
    <property type="entry name" value="Urease metallochaperone UreE, N-terminal domain"/>
    <property type="match status" value="1"/>
</dbReference>
<proteinExistence type="predicted"/>
<evidence type="ECO:0000256" key="1">
    <source>
        <dbReference type="SAM" id="MobiDB-lite"/>
    </source>
</evidence>
<evidence type="ECO:0000313" key="3">
    <source>
        <dbReference type="Proteomes" id="UP000676246"/>
    </source>
</evidence>
<reference evidence="2 3" key="1">
    <citation type="submission" date="2021-04" db="EMBL/GenBank/DDBJ databases">
        <title>The genome sequence of Ideonella sp. 3Y2.</title>
        <authorList>
            <person name="Liu Y."/>
        </authorList>
    </citation>
    <scope>NUCLEOTIDE SEQUENCE [LARGE SCALE GENOMIC DNA]</scope>
    <source>
        <strain evidence="2 3">3Y2</strain>
    </source>
</reference>
<dbReference type="AlphaFoldDB" id="A0A940Y715"/>
<keyword evidence="3" id="KW-1185">Reference proteome</keyword>
<accession>A0A940Y715</accession>
<organism evidence="2 3">
    <name type="scientific">Ideonella alba</name>
    <dbReference type="NCBI Taxonomy" id="2824118"/>
    <lineage>
        <taxon>Bacteria</taxon>
        <taxon>Pseudomonadati</taxon>
        <taxon>Pseudomonadota</taxon>
        <taxon>Betaproteobacteria</taxon>
        <taxon>Burkholderiales</taxon>
        <taxon>Sphaerotilaceae</taxon>
        <taxon>Ideonella</taxon>
    </lineage>
</organism>
<dbReference type="SUPFAM" id="SSF69287">
    <property type="entry name" value="Urease metallochaperone UreE, N-terminal domain"/>
    <property type="match status" value="1"/>
</dbReference>
<dbReference type="EMBL" id="JAGQDD010000002">
    <property type="protein sequence ID" value="MBQ0929871.1"/>
    <property type="molecule type" value="Genomic_DNA"/>
</dbReference>
<sequence>MLTISKLVPQGQGLAAVLLKRAATVAVPQAQRRSGQFEGTDSQGRTLAVNLPTGMRTGDVLLASDGSLITVQPAAGETPDPVAIPVKVAVAPHVHGPGCGHDHGHDHDHGHSHSHDHGHVHGPGCGHDH</sequence>
<dbReference type="InterPro" id="IPR036118">
    <property type="entry name" value="UreE_N_sf"/>
</dbReference>
<dbReference type="RefSeq" id="WP_210852112.1">
    <property type="nucleotide sequence ID" value="NZ_JAGQDD010000002.1"/>
</dbReference>
<protein>
    <recommendedName>
        <fullName evidence="4">Urease accessory protein UreE</fullName>
    </recommendedName>
</protein>
<feature type="compositionally biased region" description="Basic and acidic residues" evidence="1">
    <location>
        <begin position="100"/>
        <end position="119"/>
    </location>
</feature>